<comment type="caution">
    <text evidence="2">The sequence shown here is derived from an EMBL/GenBank/DDBJ whole genome shotgun (WGS) entry which is preliminary data.</text>
</comment>
<evidence type="ECO:0000313" key="3">
    <source>
        <dbReference type="Proteomes" id="UP000226031"/>
    </source>
</evidence>
<name>A0A2B7Z9Z2_9EURO</name>
<feature type="region of interest" description="Disordered" evidence="1">
    <location>
        <begin position="568"/>
        <end position="599"/>
    </location>
</feature>
<organism evidence="2 3">
    <name type="scientific">[Emmonsia] crescens</name>
    <dbReference type="NCBI Taxonomy" id="73230"/>
    <lineage>
        <taxon>Eukaryota</taxon>
        <taxon>Fungi</taxon>
        <taxon>Dikarya</taxon>
        <taxon>Ascomycota</taxon>
        <taxon>Pezizomycotina</taxon>
        <taxon>Eurotiomycetes</taxon>
        <taxon>Eurotiomycetidae</taxon>
        <taxon>Onygenales</taxon>
        <taxon>Ajellomycetaceae</taxon>
        <taxon>Emergomyces</taxon>
    </lineage>
</organism>
<accession>A0A2B7Z9Z2</accession>
<dbReference type="VEuPathDB" id="FungiDB:EMCG_03096"/>
<reference evidence="2 3" key="1">
    <citation type="submission" date="2017-10" db="EMBL/GenBank/DDBJ databases">
        <title>Comparative genomics in systemic dimorphic fungi from Ajellomycetaceae.</title>
        <authorList>
            <person name="Munoz J.F."/>
            <person name="Mcewen J.G."/>
            <person name="Clay O.K."/>
            <person name="Cuomo C.A."/>
        </authorList>
    </citation>
    <scope>NUCLEOTIDE SEQUENCE [LARGE SCALE GENOMIC DNA]</scope>
    <source>
        <strain evidence="2 3">UAMH4076</strain>
    </source>
</reference>
<sequence length="599" mass="67358">MGDAVRPSVEERRSVYERGFRTWLNLYLCAKQESCLPQICFQIQSVILQQPHFPHDLDLKHSYGLYLSATGTSIWEASQGPCTIPALEKQLDIPISIPSPTRLTLSSSSDSSHHNLFSREQDHISVLILAWSYIFSARWADLMPGSTVLEYTHSQAQWKEDEPADSDSVLVDIGDVDGKTARWWAAILASGEGWQASISSGEVKFRSPWSIIFDSASSFTLSRHKACPIPPSRAVPYATAIRLLSDYCTLHGVMDQSHAALSAVLFLPYLHGRGKEICLPRPTFCRGMQVESAVPQPSVQLDLVWAQMAHHLDRLLTLSCNTKGIRAMLSSIFYEPGIACNCVSPWLQSIFAILDSVENSRILAHILMSRTPHLAFLWLGGIIMGIHKEVLRDGRFGLIPLELHGAMWSGTVQSFIQEPTQQHPGMNKSISRSDECRLLYLTQEECHRRWPMCQWVPFGASDLGNTEIDVRLHAECPGHHLKYAGWRWACQNAMVTHQPCDPTLIPAQPLAQDVASNIHVNYEAFDLEDESASENATRSIFGWLRFEGYPSQERNIYQHEWVKIDDSDDEDLPDYGSRKSHTSILNHQGGHLDKSQHLG</sequence>
<keyword evidence="3" id="KW-1185">Reference proteome</keyword>
<dbReference type="Proteomes" id="UP000226031">
    <property type="component" value="Unassembled WGS sequence"/>
</dbReference>
<proteinExistence type="predicted"/>
<dbReference type="AlphaFoldDB" id="A0A2B7Z9Z2"/>
<feature type="compositionally biased region" description="Basic and acidic residues" evidence="1">
    <location>
        <begin position="590"/>
        <end position="599"/>
    </location>
</feature>
<evidence type="ECO:0000313" key="2">
    <source>
        <dbReference type="EMBL" id="PGH29968.1"/>
    </source>
</evidence>
<evidence type="ECO:0000256" key="1">
    <source>
        <dbReference type="SAM" id="MobiDB-lite"/>
    </source>
</evidence>
<dbReference type="STRING" id="73230.A0A2B7Z9Z2"/>
<dbReference type="EMBL" id="PDND01000200">
    <property type="protein sequence ID" value="PGH29968.1"/>
    <property type="molecule type" value="Genomic_DNA"/>
</dbReference>
<gene>
    <name evidence="2" type="ORF">GX50_07268</name>
</gene>
<protein>
    <submittedName>
        <fullName evidence="2">Uncharacterized protein</fullName>
    </submittedName>
</protein>